<keyword evidence="6" id="KW-1133">Transmembrane helix</keyword>
<feature type="domain" description="Fatty acid desaturase" evidence="8">
    <location>
        <begin position="103"/>
        <end position="361"/>
    </location>
</feature>
<comment type="subcellular location">
    <subcellularLocation>
        <location evidence="1">Membrane</location>
    </subcellularLocation>
</comment>
<feature type="transmembrane region" description="Helical" evidence="6">
    <location>
        <begin position="198"/>
        <end position="215"/>
    </location>
</feature>
<dbReference type="AlphaFoldDB" id="A0A8J5BX06"/>
<evidence type="ECO:0000313" key="11">
    <source>
        <dbReference type="Proteomes" id="UP000734854"/>
    </source>
</evidence>
<dbReference type="CDD" id="cd03507">
    <property type="entry name" value="Delta12-FADS-like"/>
    <property type="match status" value="1"/>
</dbReference>
<evidence type="ECO:0000256" key="3">
    <source>
        <dbReference type="ARBA" id="ARBA00009295"/>
    </source>
</evidence>
<dbReference type="GO" id="GO:0006629">
    <property type="term" value="P:lipid metabolic process"/>
    <property type="evidence" value="ECO:0007669"/>
    <property type="project" value="InterPro"/>
</dbReference>
<dbReference type="InterPro" id="IPR005804">
    <property type="entry name" value="FA_desaturase_dom"/>
</dbReference>
<dbReference type="GO" id="GO:0016020">
    <property type="term" value="C:membrane"/>
    <property type="evidence" value="ECO:0007669"/>
    <property type="project" value="UniProtKB-SubCell"/>
</dbReference>
<dbReference type="Pfam" id="PF15054">
    <property type="entry name" value="DUF4535"/>
    <property type="match status" value="1"/>
</dbReference>
<proteinExistence type="inferred from homology"/>
<evidence type="ECO:0000256" key="2">
    <source>
        <dbReference type="ARBA" id="ARBA00005189"/>
    </source>
</evidence>
<keyword evidence="6" id="KW-0812">Transmembrane</keyword>
<feature type="signal peptide" evidence="7">
    <location>
        <begin position="1"/>
        <end position="33"/>
    </location>
</feature>
<keyword evidence="7" id="KW-0732">Signal</keyword>
<dbReference type="EMBL" id="JACMSC010000137">
    <property type="protein sequence ID" value="KAG6466643.1"/>
    <property type="molecule type" value="Genomic_DNA"/>
</dbReference>
<feature type="transmembrane region" description="Helical" evidence="6">
    <location>
        <begin position="240"/>
        <end position="262"/>
    </location>
</feature>
<dbReference type="Pfam" id="PF11960">
    <property type="entry name" value="DUF3474"/>
    <property type="match status" value="1"/>
</dbReference>
<evidence type="ECO:0000259" key="9">
    <source>
        <dbReference type="Pfam" id="PF11960"/>
    </source>
</evidence>
<evidence type="ECO:0000256" key="6">
    <source>
        <dbReference type="SAM" id="Phobius"/>
    </source>
</evidence>
<keyword evidence="4" id="KW-0560">Oxidoreductase</keyword>
<evidence type="ECO:0000256" key="5">
    <source>
        <dbReference type="ARBA" id="ARBA00023136"/>
    </source>
</evidence>
<organism evidence="10 11">
    <name type="scientific">Zingiber officinale</name>
    <name type="common">Ginger</name>
    <name type="synonym">Amomum zingiber</name>
    <dbReference type="NCBI Taxonomy" id="94328"/>
    <lineage>
        <taxon>Eukaryota</taxon>
        <taxon>Viridiplantae</taxon>
        <taxon>Streptophyta</taxon>
        <taxon>Embryophyta</taxon>
        <taxon>Tracheophyta</taxon>
        <taxon>Spermatophyta</taxon>
        <taxon>Magnoliopsida</taxon>
        <taxon>Liliopsida</taxon>
        <taxon>Zingiberales</taxon>
        <taxon>Zingiberaceae</taxon>
        <taxon>Zingiber</taxon>
    </lineage>
</organism>
<feature type="chain" id="PRO_5035149328" evidence="7">
    <location>
        <begin position="34"/>
        <end position="523"/>
    </location>
</feature>
<reference evidence="10 11" key="1">
    <citation type="submission" date="2020-08" db="EMBL/GenBank/DDBJ databases">
        <title>Plant Genome Project.</title>
        <authorList>
            <person name="Zhang R.-G."/>
        </authorList>
    </citation>
    <scope>NUCLEOTIDE SEQUENCE [LARGE SCALE GENOMIC DNA]</scope>
    <source>
        <tissue evidence="10">Rhizome</tissue>
    </source>
</reference>
<feature type="transmembrane region" description="Helical" evidence="6">
    <location>
        <begin position="82"/>
        <end position="100"/>
    </location>
</feature>
<comment type="caution">
    <text evidence="10">The sequence shown here is derived from an EMBL/GenBank/DDBJ whole genome shotgun (WGS) entry which is preliminary data.</text>
</comment>
<sequence length="523" mass="59545">MGGASTRLLNSFPTRPIASLLLCIWLWSDKLMSRVPEKGGAEEVLALGDSDPGKPPPFRIGDVRAAIPGHCWVKDSWRSMSYVLRDAAVIAALAICAVYLDSWAFWPLYWFAQGIMFWALFVLGHDCGHGSFSDITWLNNMMGHLLHSSILVPYHGWRIGHKIHHQNHGNVDLRMKLGTRSVLPEKIYKELNSTSRKLRFTVPFPLFAFPVYLMWRSPGKEGSHFLPSSSLFDPKDEQDVVVSTMCWSAVVALLVGLSWLYGPLQMLKLYGLPYMVFVMCLDLVTYLQHHGHSQKLPWYRGKEWSHLRGGLTTIDRDYGWINIIHHDAGTHVMHHLFPQIPHYHLIEATKAAKPVLGKYYREPDKSGPLPLHLVGILLRSFRVDHFVSDEGDVVYYQTDPHLFGDIKHKSMLWVLGILLKIVKTNPDHLVLFVEATSRGLVCRELLGLSFLKLNVCLLSRLKILFSGNMGIIRSSFFFLVGTGCGVYVAQNYNVPNIKKLINTYMFVAKHIEESYRKPKKDDD</sequence>
<feature type="transmembrane region" description="Helical" evidence="6">
    <location>
        <begin position="269"/>
        <end position="287"/>
    </location>
</feature>
<protein>
    <submittedName>
        <fullName evidence="10">Uncharacterized protein</fullName>
    </submittedName>
</protein>
<comment type="pathway">
    <text evidence="2">Lipid metabolism.</text>
</comment>
<dbReference type="InterPro" id="IPR027854">
    <property type="entry name" value="STMP1"/>
</dbReference>
<feature type="transmembrane region" description="Helical" evidence="6">
    <location>
        <begin position="106"/>
        <end position="123"/>
    </location>
</feature>
<comment type="similarity">
    <text evidence="3">Belongs to the fatty acid desaturase type 1 family.</text>
</comment>
<dbReference type="InterPro" id="IPR012171">
    <property type="entry name" value="Fatty_acid_desaturase"/>
</dbReference>
<evidence type="ECO:0000256" key="4">
    <source>
        <dbReference type="ARBA" id="ARBA00023002"/>
    </source>
</evidence>
<gene>
    <name evidence="10" type="ORF">ZIOFF_075547</name>
</gene>
<evidence type="ECO:0000259" key="8">
    <source>
        <dbReference type="Pfam" id="PF00487"/>
    </source>
</evidence>
<dbReference type="Pfam" id="PF00487">
    <property type="entry name" value="FA_desaturase"/>
    <property type="match status" value="1"/>
</dbReference>
<keyword evidence="11" id="KW-1185">Reference proteome</keyword>
<feature type="domain" description="Fatty acid desaturase N-terminal" evidence="9">
    <location>
        <begin position="49"/>
        <end position="94"/>
    </location>
</feature>
<dbReference type="InterPro" id="IPR021863">
    <property type="entry name" value="FAS_N"/>
</dbReference>
<accession>A0A8J5BX06</accession>
<keyword evidence="5 6" id="KW-0472">Membrane</keyword>
<evidence type="ECO:0000313" key="10">
    <source>
        <dbReference type="EMBL" id="KAG6466643.1"/>
    </source>
</evidence>
<name>A0A8J5BX06_ZINOF</name>
<dbReference type="GO" id="GO:0016717">
    <property type="term" value="F:oxidoreductase activity, acting on paired donors, with oxidation of a pair of donors resulting in the reduction of molecular oxygen to two molecules of water"/>
    <property type="evidence" value="ECO:0007669"/>
    <property type="project" value="InterPro"/>
</dbReference>
<evidence type="ECO:0000256" key="1">
    <source>
        <dbReference type="ARBA" id="ARBA00004370"/>
    </source>
</evidence>
<dbReference type="Proteomes" id="UP000734854">
    <property type="component" value="Unassembled WGS sequence"/>
</dbReference>
<dbReference type="PANTHER" id="PTHR32100">
    <property type="entry name" value="OMEGA-6 FATTY ACID DESATURASE, CHLOROPLASTIC"/>
    <property type="match status" value="1"/>
</dbReference>
<evidence type="ECO:0000256" key="7">
    <source>
        <dbReference type="SAM" id="SignalP"/>
    </source>
</evidence>